<dbReference type="EMBL" id="CP053540">
    <property type="protein sequence ID" value="WOB43019.1"/>
    <property type="molecule type" value="Genomic_DNA"/>
</dbReference>
<name>A0AA96Y407_9CYAN</name>
<gene>
    <name evidence="1" type="ORF">HNI00_07500</name>
</gene>
<dbReference type="AlphaFoldDB" id="A0AA96Y407"/>
<dbReference type="KEGG" id="tog:HNI00_07500"/>
<organism evidence="1">
    <name type="scientific">Thermoleptolyngbya oregonensis NK1-22</name>
    <dbReference type="NCBI Taxonomy" id="2547457"/>
    <lineage>
        <taxon>Bacteria</taxon>
        <taxon>Bacillati</taxon>
        <taxon>Cyanobacteriota</taxon>
        <taxon>Cyanophyceae</taxon>
        <taxon>Oculatellales</taxon>
        <taxon>Oculatellaceae</taxon>
        <taxon>Thermoleptolyngbya</taxon>
    </lineage>
</organism>
<protein>
    <submittedName>
        <fullName evidence="1">Uncharacterized protein</fullName>
    </submittedName>
</protein>
<accession>A0AA96Y407</accession>
<evidence type="ECO:0000313" key="1">
    <source>
        <dbReference type="EMBL" id="WOB43019.1"/>
    </source>
</evidence>
<dbReference type="RefSeq" id="WP_316792088.1">
    <property type="nucleotide sequence ID" value="NZ_CP053540.1"/>
</dbReference>
<proteinExistence type="predicted"/>
<sequence length="63" mass="6862">MNHLYFRDFFQVSVAVTSGSGFAADMLVASAIGTMLYARFATCALPTAQCTHAQSVPNRIYIK</sequence>
<reference evidence="1" key="1">
    <citation type="submission" date="2020-05" db="EMBL/GenBank/DDBJ databases">
        <authorList>
            <person name="Zhu T."/>
            <person name="Keshari N."/>
            <person name="Lu X."/>
        </authorList>
    </citation>
    <scope>NUCLEOTIDE SEQUENCE</scope>
    <source>
        <strain evidence="1">NK1-22</strain>
    </source>
</reference>